<name>A0A7C4NKG4_9CREN</name>
<dbReference type="EMBL" id="DTCK01000034">
    <property type="protein sequence ID" value="HGQ36073.1"/>
    <property type="molecule type" value="Genomic_DNA"/>
</dbReference>
<proteinExistence type="predicted"/>
<gene>
    <name evidence="2" type="ORF">ENU08_06845</name>
    <name evidence="1" type="ORF">ENU41_05280</name>
</gene>
<protein>
    <submittedName>
        <fullName evidence="2">Uncharacterized protein</fullName>
    </submittedName>
</protein>
<dbReference type="AlphaFoldDB" id="A0A7C4NKG4"/>
<evidence type="ECO:0000313" key="1">
    <source>
        <dbReference type="EMBL" id="HGQ36073.1"/>
    </source>
</evidence>
<reference evidence="2" key="1">
    <citation type="journal article" date="2020" name="mSystems">
        <title>Genome- and Community-Level Interaction Insights into Carbon Utilization and Element Cycling Functions of Hydrothermarchaeota in Hydrothermal Sediment.</title>
        <authorList>
            <person name="Zhou Z."/>
            <person name="Liu Y."/>
            <person name="Xu W."/>
            <person name="Pan J."/>
            <person name="Luo Z.H."/>
            <person name="Li M."/>
        </authorList>
    </citation>
    <scope>NUCLEOTIDE SEQUENCE [LARGE SCALE GENOMIC DNA]</scope>
    <source>
        <strain evidence="2">SpSt-637</strain>
        <strain evidence="1">SpSt-667</strain>
    </source>
</reference>
<sequence>MLVGFLPIADLVKFLSYLKSEGLEVEELTHVVLTDSSELEVIVCKKEGSDIAYIVVHYIDSHYGALVSIGDNASDREVLRALLLVDKSKMWRIPVEPIMYATNSYNFVRIMSGYSDNVPEEGKKYLEIYLNSSARISNVISIHNLLSIARKLKDEEEYD</sequence>
<organism evidence="2">
    <name type="scientific">Ignisphaera aggregans</name>
    <dbReference type="NCBI Taxonomy" id="334771"/>
    <lineage>
        <taxon>Archaea</taxon>
        <taxon>Thermoproteota</taxon>
        <taxon>Thermoprotei</taxon>
        <taxon>Desulfurococcales</taxon>
        <taxon>Desulfurococcaceae</taxon>
        <taxon>Ignisphaera</taxon>
    </lineage>
</organism>
<dbReference type="EMBL" id="DTBD01000062">
    <property type="protein sequence ID" value="HGQ64943.1"/>
    <property type="molecule type" value="Genomic_DNA"/>
</dbReference>
<evidence type="ECO:0000313" key="2">
    <source>
        <dbReference type="EMBL" id="HGQ64943.1"/>
    </source>
</evidence>
<accession>A0A7C4NKG4</accession>
<comment type="caution">
    <text evidence="2">The sequence shown here is derived from an EMBL/GenBank/DDBJ whole genome shotgun (WGS) entry which is preliminary data.</text>
</comment>